<evidence type="ECO:0000256" key="1">
    <source>
        <dbReference type="ARBA" id="ARBA00008201"/>
    </source>
</evidence>
<gene>
    <name evidence="5" type="ORF">BQ4739_LOCUS10102</name>
</gene>
<evidence type="ECO:0000256" key="2">
    <source>
        <dbReference type="SAM" id="MobiDB-lite"/>
    </source>
</evidence>
<feature type="region of interest" description="Disordered" evidence="2">
    <location>
        <begin position="1029"/>
        <end position="1067"/>
    </location>
</feature>
<feature type="region of interest" description="Disordered" evidence="2">
    <location>
        <begin position="336"/>
        <end position="359"/>
    </location>
</feature>
<feature type="region of interest" description="Disordered" evidence="2">
    <location>
        <begin position="247"/>
        <end position="272"/>
    </location>
</feature>
<sequence length="1294" mass="129350">MSDPRGRGRGPRPQDFGSRPLGRMPDFAGGRAGMGRGPGAGSRPLGQPVRSSSGSLGAAPAGGLGAAIAAGQGAAGAAGAAAAAAAAGAGGRGAGPDHREVRYADGVLAMINVLRLLTLGGPRTWDAGLHKQLGMQAAPRQAPGVAGREVNLMVNHFALSIRPGSSMAVYSVSVTRSSTQQQEEQQQQQEAAGSAKQQLPRGLVRRLVAQLAADAGWPSGWLLLGGDRLAAGRAFLPTNVATEAVVTLQQQQQQQHGQEPGGAAGGGSSSSGSSETFKVVLSYLGSQDINALRSTAAADAAADAAAAAGTSPASTAGLLDGVTLLEALLMAAALQQPPKQQQQQQQQLPAAPASSAPVPVPGAAAAAAAGSAAAGSAPVGSAGAGLMGLAGTPGATQQQQLLGMALPGIVGSAGSPAAAPGLLAASIASSSMPAAAGAAPAAAGSGLGSSMGGGSSSSAAICAALAELPRRQVGRSVFLQAPGNPELHAPLGGGVEGWLGFRQRLADTQAGPALVMDLTAAPFLEPGPLLSALPALLGRPAALLPPGAAAASAGNHVAGLEDGLGGEGSGSAAASAAASALAPLSPAEHARLQQQLKGVKVEVALPGAPPRLHTVAGLSPGPAAATSFSLARSCAAGAAGSTVSVAQYFAAAHGLTLAAPQLPCVDVGHSSGSSSGDGEGGSRQHIWYPLELCSLPPGQRYAPPLEQQQLAALARLGAKKPGDRRAWLEALTAPLAAAAAASAPLPVPGAAAEPGSAAGNGVGGGEGSALAGSGVEVSGLLGIVRGRVLPAPHLAYQQPECCYPGSQGQWNVKSCKLPGASRIASWALVVLMPQAQADVEGPSGVVPFVADLRDSLRGMGLEAELPPIVYETPGLSVLQHLRAGCEAAQKQFNASPELLLVMLPSRSAALYSEVKLASDAALGLPSQVLVAPVAGVGRGAAPRGRLQYCANLGLKINAKLGGVNMRLAGNPDQVIPVVGGRPFILFGLALAPPAPNAPPGAPAAAAVVASRDRSLGRYSSRVLLQPWQPQQQQQQAAAQLDAGAASSPAAGAADPQQQQQQQRASSPWVIQGLRGAAKELLIDFYRQNGGRKPEALLVYRAASEEGQGPGLVADEYEALRAACFELEEGYCPPITYVTVSRAHSTRLFPADRDNQDKSGNVLPGTVVDSGICHPSQFDFFLNSHAGLQGTNKPAHYHVLVDENAFSADGLQLLTYWLCYLYCRCTRSVSVVPPAYYAQLAAARGRLIASCKDSVGGGAAAGEAGGADADAGADAGLLDFDVRVNARLGGSMYYV</sequence>
<feature type="domain" description="PAZ" evidence="3">
    <location>
        <begin position="571"/>
        <end position="697"/>
    </location>
</feature>
<dbReference type="Pfam" id="PF02171">
    <property type="entry name" value="Piwi"/>
    <property type="match status" value="1"/>
</dbReference>
<dbReference type="PROSITE" id="PS50822">
    <property type="entry name" value="PIWI"/>
    <property type="match status" value="1"/>
</dbReference>
<dbReference type="SUPFAM" id="SSF101690">
    <property type="entry name" value="PAZ domain"/>
    <property type="match status" value="1"/>
</dbReference>
<evidence type="ECO:0000259" key="4">
    <source>
        <dbReference type="PROSITE" id="PS50822"/>
    </source>
</evidence>
<evidence type="ECO:0000259" key="3">
    <source>
        <dbReference type="PROSITE" id="PS50821"/>
    </source>
</evidence>
<dbReference type="CDD" id="cd02846">
    <property type="entry name" value="PAZ_argonaute_like"/>
    <property type="match status" value="1"/>
</dbReference>
<dbReference type="InterPro" id="IPR003100">
    <property type="entry name" value="PAZ_dom"/>
</dbReference>
<dbReference type="PROSITE" id="PS50821">
    <property type="entry name" value="PAZ"/>
    <property type="match status" value="1"/>
</dbReference>
<feature type="region of interest" description="Disordered" evidence="2">
    <location>
        <begin position="1"/>
        <end position="57"/>
    </location>
</feature>
<dbReference type="Gene3D" id="3.30.420.10">
    <property type="entry name" value="Ribonuclease H-like superfamily/Ribonuclease H"/>
    <property type="match status" value="1"/>
</dbReference>
<dbReference type="Gene3D" id="2.170.260.10">
    <property type="entry name" value="paz domain"/>
    <property type="match status" value="1"/>
</dbReference>
<evidence type="ECO:0000313" key="5">
    <source>
        <dbReference type="EMBL" id="SZX69832.1"/>
    </source>
</evidence>
<dbReference type="GO" id="GO:0003723">
    <property type="term" value="F:RNA binding"/>
    <property type="evidence" value="ECO:0007669"/>
    <property type="project" value="InterPro"/>
</dbReference>
<dbReference type="Pfam" id="PF02170">
    <property type="entry name" value="PAZ"/>
    <property type="match status" value="1"/>
</dbReference>
<feature type="compositionally biased region" description="Gly residues" evidence="2">
    <location>
        <begin position="30"/>
        <end position="40"/>
    </location>
</feature>
<dbReference type="PANTHER" id="PTHR22891">
    <property type="entry name" value="EUKARYOTIC TRANSLATION INITIATION FACTOR 2C"/>
    <property type="match status" value="1"/>
</dbReference>
<dbReference type="InterPro" id="IPR036085">
    <property type="entry name" value="PAZ_dom_sf"/>
</dbReference>
<accession>A0A383VYD8</accession>
<reference evidence="5 6" key="1">
    <citation type="submission" date="2016-10" db="EMBL/GenBank/DDBJ databases">
        <authorList>
            <person name="Cai Z."/>
        </authorList>
    </citation>
    <scope>NUCLEOTIDE SEQUENCE [LARGE SCALE GENOMIC DNA]</scope>
</reference>
<name>A0A383VYD8_TETOB</name>
<evidence type="ECO:0008006" key="7">
    <source>
        <dbReference type="Google" id="ProtNLM"/>
    </source>
</evidence>
<dbReference type="Proteomes" id="UP000256970">
    <property type="component" value="Unassembled WGS sequence"/>
</dbReference>
<dbReference type="SUPFAM" id="SSF53098">
    <property type="entry name" value="Ribonuclease H-like"/>
    <property type="match status" value="1"/>
</dbReference>
<comment type="similarity">
    <text evidence="1">Belongs to the argonaute family. Ago subfamily.</text>
</comment>
<feature type="compositionally biased region" description="Low complexity" evidence="2">
    <location>
        <begin position="249"/>
        <end position="258"/>
    </location>
</feature>
<dbReference type="SMART" id="SM01163">
    <property type="entry name" value="DUF1785"/>
    <property type="match status" value="1"/>
</dbReference>
<dbReference type="InterPro" id="IPR012337">
    <property type="entry name" value="RNaseH-like_sf"/>
</dbReference>
<dbReference type="Gene3D" id="3.40.50.2300">
    <property type="match status" value="1"/>
</dbReference>
<proteinExistence type="inferred from homology"/>
<dbReference type="EMBL" id="FNXT01000958">
    <property type="protein sequence ID" value="SZX69832.1"/>
    <property type="molecule type" value="Genomic_DNA"/>
</dbReference>
<dbReference type="InterPro" id="IPR036397">
    <property type="entry name" value="RNaseH_sf"/>
</dbReference>
<dbReference type="InterPro" id="IPR014811">
    <property type="entry name" value="ArgoL1"/>
</dbReference>
<dbReference type="STRING" id="3088.A0A383VYD8"/>
<feature type="compositionally biased region" description="Gly residues" evidence="2">
    <location>
        <begin position="259"/>
        <end position="269"/>
    </location>
</feature>
<feature type="domain" description="Piwi" evidence="4">
    <location>
        <begin position="898"/>
        <end position="1241"/>
    </location>
</feature>
<dbReference type="SMART" id="SM00950">
    <property type="entry name" value="Piwi"/>
    <property type="match status" value="1"/>
</dbReference>
<protein>
    <recommendedName>
        <fullName evidence="7">Piwi domain-containing protein</fullName>
    </recommendedName>
</protein>
<organism evidence="5 6">
    <name type="scientific">Tetradesmus obliquus</name>
    <name type="common">Green alga</name>
    <name type="synonym">Acutodesmus obliquus</name>
    <dbReference type="NCBI Taxonomy" id="3088"/>
    <lineage>
        <taxon>Eukaryota</taxon>
        <taxon>Viridiplantae</taxon>
        <taxon>Chlorophyta</taxon>
        <taxon>core chlorophytes</taxon>
        <taxon>Chlorophyceae</taxon>
        <taxon>CS clade</taxon>
        <taxon>Sphaeropleales</taxon>
        <taxon>Scenedesmaceae</taxon>
        <taxon>Tetradesmus</taxon>
    </lineage>
</organism>
<keyword evidence="6" id="KW-1185">Reference proteome</keyword>
<dbReference type="InterPro" id="IPR003165">
    <property type="entry name" value="Piwi"/>
</dbReference>
<evidence type="ECO:0000313" key="6">
    <source>
        <dbReference type="Proteomes" id="UP000256970"/>
    </source>
</evidence>